<protein>
    <submittedName>
        <fullName evidence="3">Uncharacterized protein</fullName>
    </submittedName>
</protein>
<keyword evidence="2" id="KW-0732">Signal</keyword>
<feature type="transmembrane region" description="Helical" evidence="1">
    <location>
        <begin position="114"/>
        <end position="137"/>
    </location>
</feature>
<keyword evidence="1" id="KW-0472">Membrane</keyword>
<gene>
    <name evidence="3" type="ORF">NAES01612_LOCUS10039</name>
</gene>
<organism evidence="3">
    <name type="scientific">Paramoeba aestuarina</name>
    <dbReference type="NCBI Taxonomy" id="180227"/>
    <lineage>
        <taxon>Eukaryota</taxon>
        <taxon>Amoebozoa</taxon>
        <taxon>Discosea</taxon>
        <taxon>Flabellinia</taxon>
        <taxon>Dactylopodida</taxon>
        <taxon>Paramoebidae</taxon>
        <taxon>Paramoeba</taxon>
    </lineage>
</organism>
<sequence length="152" mass="16642">MKLASLSGVMALLICAREMRCVDSPCTDSREYVAETETELEIATEVAWVSNEPTAESHYEGRRTWGQWIRGLIWGTEQGDTACTDAGDEPSENDVLLETAPGDSTEKKRNVKKIVVITVIVVVALVSLVPLFSLYLAKRGEPTHPSHPIVSA</sequence>
<evidence type="ECO:0000256" key="2">
    <source>
        <dbReference type="SAM" id="SignalP"/>
    </source>
</evidence>
<feature type="chain" id="PRO_5030894403" evidence="2">
    <location>
        <begin position="22"/>
        <end position="152"/>
    </location>
</feature>
<evidence type="ECO:0000256" key="1">
    <source>
        <dbReference type="SAM" id="Phobius"/>
    </source>
</evidence>
<name>A0A7S4NRF0_9EUKA</name>
<accession>A0A7S4NRF0</accession>
<keyword evidence="1" id="KW-0812">Transmembrane</keyword>
<feature type="signal peptide" evidence="2">
    <location>
        <begin position="1"/>
        <end position="21"/>
    </location>
</feature>
<dbReference type="AlphaFoldDB" id="A0A7S4NRF0"/>
<reference evidence="3" key="1">
    <citation type="submission" date="2021-01" db="EMBL/GenBank/DDBJ databases">
        <authorList>
            <person name="Corre E."/>
            <person name="Pelletier E."/>
            <person name="Niang G."/>
            <person name="Scheremetjew M."/>
            <person name="Finn R."/>
            <person name="Kale V."/>
            <person name="Holt S."/>
            <person name="Cochrane G."/>
            <person name="Meng A."/>
            <person name="Brown T."/>
            <person name="Cohen L."/>
        </authorList>
    </citation>
    <scope>NUCLEOTIDE SEQUENCE</scope>
    <source>
        <strain evidence="3">SoJaBio B1-5/56/2</strain>
    </source>
</reference>
<dbReference type="EMBL" id="HBKR01015156">
    <property type="protein sequence ID" value="CAE2302677.1"/>
    <property type="molecule type" value="Transcribed_RNA"/>
</dbReference>
<proteinExistence type="predicted"/>
<keyword evidence="1" id="KW-1133">Transmembrane helix</keyword>
<evidence type="ECO:0000313" key="3">
    <source>
        <dbReference type="EMBL" id="CAE2302677.1"/>
    </source>
</evidence>